<evidence type="ECO:0000313" key="2">
    <source>
        <dbReference type="Proteomes" id="UP000193827"/>
    </source>
</evidence>
<dbReference type="OrthoDB" id="8456433at2"/>
<dbReference type="EMBL" id="FWFL01000010">
    <property type="protein sequence ID" value="SLN62189.1"/>
    <property type="molecule type" value="Genomic_DNA"/>
</dbReference>
<accession>A0A1Y5TJY4</accession>
<dbReference type="Proteomes" id="UP000193827">
    <property type="component" value="Unassembled WGS sequence"/>
</dbReference>
<organism evidence="1 2">
    <name type="scientific">Roseovarius litorisediminis</name>
    <dbReference type="NCBI Taxonomy" id="1312363"/>
    <lineage>
        <taxon>Bacteria</taxon>
        <taxon>Pseudomonadati</taxon>
        <taxon>Pseudomonadota</taxon>
        <taxon>Alphaproteobacteria</taxon>
        <taxon>Rhodobacterales</taxon>
        <taxon>Roseobacteraceae</taxon>
        <taxon>Roseovarius</taxon>
    </lineage>
</organism>
<proteinExistence type="predicted"/>
<dbReference type="AlphaFoldDB" id="A0A1Y5TJY4"/>
<keyword evidence="2" id="KW-1185">Reference proteome</keyword>
<protein>
    <submittedName>
        <fullName evidence="1">Uncharacterized protein</fullName>
    </submittedName>
</protein>
<sequence length="61" mass="6878">MSDTSIYLPDHVYRALKSKLSKMVAERFEKHGTDPETEVVIALGEIGNIWPEFVRDDAEAA</sequence>
<gene>
    <name evidence="1" type="ORF">PEL8287_03386</name>
</gene>
<dbReference type="RefSeq" id="WP_085893589.1">
    <property type="nucleotide sequence ID" value="NZ_FWFL01000010.1"/>
</dbReference>
<reference evidence="1 2" key="1">
    <citation type="submission" date="2017-03" db="EMBL/GenBank/DDBJ databases">
        <authorList>
            <person name="Afonso C.L."/>
            <person name="Miller P.J."/>
            <person name="Scott M.A."/>
            <person name="Spackman E."/>
            <person name="Goraichik I."/>
            <person name="Dimitrov K.M."/>
            <person name="Suarez D.L."/>
            <person name="Swayne D.E."/>
        </authorList>
    </citation>
    <scope>NUCLEOTIDE SEQUENCE [LARGE SCALE GENOMIC DNA]</scope>
    <source>
        <strain evidence="1 2">CECT 8287</strain>
    </source>
</reference>
<name>A0A1Y5TJY4_9RHOB</name>
<evidence type="ECO:0000313" key="1">
    <source>
        <dbReference type="EMBL" id="SLN62189.1"/>
    </source>
</evidence>